<protein>
    <submittedName>
        <fullName evidence="2">Uncharacterized protein</fullName>
    </submittedName>
</protein>
<feature type="region of interest" description="Disordered" evidence="1">
    <location>
        <begin position="1"/>
        <end position="76"/>
    </location>
</feature>
<reference evidence="2 3" key="1">
    <citation type="submission" date="2014-06" db="EMBL/GenBank/DDBJ databases">
        <title>Rhizobium pelagicum/R2-400B4.</title>
        <authorList>
            <person name="Kimes N.E."/>
            <person name="Lopez-Perez M."/>
        </authorList>
    </citation>
    <scope>NUCLEOTIDE SEQUENCE [LARGE SCALE GENOMIC DNA]</scope>
    <source>
        <strain evidence="2 3">R2-400B4</strain>
    </source>
</reference>
<dbReference type="AlphaFoldDB" id="A0A922NY35"/>
<name>A0A922NY35_9HYPH</name>
<evidence type="ECO:0000313" key="3">
    <source>
        <dbReference type="Proteomes" id="UP000052167"/>
    </source>
</evidence>
<gene>
    <name evidence="2" type="ORF">GV68_20690</name>
</gene>
<feature type="compositionally biased region" description="Basic and acidic residues" evidence="1">
    <location>
        <begin position="54"/>
        <end position="63"/>
    </location>
</feature>
<evidence type="ECO:0000256" key="1">
    <source>
        <dbReference type="SAM" id="MobiDB-lite"/>
    </source>
</evidence>
<proteinExistence type="predicted"/>
<evidence type="ECO:0000313" key="2">
    <source>
        <dbReference type="EMBL" id="KEQ02558.1"/>
    </source>
</evidence>
<accession>A0A922NY35</accession>
<dbReference type="Proteomes" id="UP000052167">
    <property type="component" value="Unassembled WGS sequence"/>
</dbReference>
<feature type="compositionally biased region" description="Basic and acidic residues" evidence="1">
    <location>
        <begin position="29"/>
        <end position="39"/>
    </location>
</feature>
<keyword evidence="3" id="KW-1185">Reference proteome</keyword>
<sequence>MIEIELPQKASPSAVKNSGVDADMGADFTDLKSRYRDLRPLPQAPRKQPSAERQSPERRDRLPGRMVSPQIIRGDNPAMLRHSALMKMLRRMSGDRASASAMAACR</sequence>
<organism evidence="2 3">
    <name type="scientific">Pseudorhizobium pelagicum</name>
    <dbReference type="NCBI Taxonomy" id="1509405"/>
    <lineage>
        <taxon>Bacteria</taxon>
        <taxon>Pseudomonadati</taxon>
        <taxon>Pseudomonadota</taxon>
        <taxon>Alphaproteobacteria</taxon>
        <taxon>Hyphomicrobiales</taxon>
        <taxon>Rhizobiaceae</taxon>
        <taxon>Rhizobium/Agrobacterium group</taxon>
        <taxon>Pseudorhizobium</taxon>
    </lineage>
</organism>
<comment type="caution">
    <text evidence="2">The sequence shown here is derived from an EMBL/GenBank/DDBJ whole genome shotgun (WGS) entry which is preliminary data.</text>
</comment>
<dbReference type="EMBL" id="JOKJ01000049">
    <property type="protein sequence ID" value="KEQ02558.1"/>
    <property type="molecule type" value="Genomic_DNA"/>
</dbReference>